<dbReference type="NCBIfam" id="TIGR01845">
    <property type="entry name" value="outer_NodT"/>
    <property type="match status" value="1"/>
</dbReference>
<protein>
    <submittedName>
        <fullName evidence="4">NodT family efflux transporter outer membrane factor (OMF) lipoprotein</fullName>
    </submittedName>
</protein>
<dbReference type="InterPro" id="IPR003423">
    <property type="entry name" value="OMP_efflux"/>
</dbReference>
<dbReference type="GO" id="GO:0015562">
    <property type="term" value="F:efflux transmembrane transporter activity"/>
    <property type="evidence" value="ECO:0007669"/>
    <property type="project" value="InterPro"/>
</dbReference>
<keyword evidence="2 4" id="KW-0449">Lipoprotein</keyword>
<feature type="chain" id="PRO_5017495411" evidence="2">
    <location>
        <begin position="24"/>
        <end position="475"/>
    </location>
</feature>
<gene>
    <name evidence="4" type="ORF">DES32_2594</name>
</gene>
<comment type="similarity">
    <text evidence="1 2">Belongs to the outer membrane factor (OMF) (TC 1.B.17) family.</text>
</comment>
<dbReference type="Gene3D" id="2.20.200.10">
    <property type="entry name" value="Outer membrane efflux proteins (OEP)"/>
    <property type="match status" value="1"/>
</dbReference>
<dbReference type="Gene3D" id="1.20.1600.10">
    <property type="entry name" value="Outer membrane efflux proteins (OEP)"/>
    <property type="match status" value="1"/>
</dbReference>
<evidence type="ECO:0000313" key="4">
    <source>
        <dbReference type="EMBL" id="REF86537.1"/>
    </source>
</evidence>
<keyword evidence="2" id="KW-0564">Palmitate</keyword>
<feature type="signal peptide" evidence="2">
    <location>
        <begin position="1"/>
        <end position="23"/>
    </location>
</feature>
<feature type="region of interest" description="Disordered" evidence="3">
    <location>
        <begin position="35"/>
        <end position="59"/>
    </location>
</feature>
<dbReference type="PROSITE" id="PS51257">
    <property type="entry name" value="PROKAR_LIPOPROTEIN"/>
    <property type="match status" value="1"/>
</dbReference>
<dbReference type="SUPFAM" id="SSF56954">
    <property type="entry name" value="Outer membrane efflux proteins (OEP)"/>
    <property type="match status" value="1"/>
</dbReference>
<dbReference type="RefSeq" id="WP_115837055.1">
    <property type="nucleotide sequence ID" value="NZ_CP025086.1"/>
</dbReference>
<comment type="subcellular location">
    <subcellularLocation>
        <location evidence="2">Cell membrane</location>
        <topology evidence="2">Lipid-anchor</topology>
    </subcellularLocation>
</comment>
<dbReference type="GO" id="GO:0005886">
    <property type="term" value="C:plasma membrane"/>
    <property type="evidence" value="ECO:0007669"/>
    <property type="project" value="UniProtKB-SubCell"/>
</dbReference>
<reference evidence="4 5" key="1">
    <citation type="submission" date="2018-08" db="EMBL/GenBank/DDBJ databases">
        <title>Genomic Encyclopedia of Type Strains, Phase IV (KMG-IV): sequencing the most valuable type-strain genomes for metagenomic binning, comparative biology and taxonomic classification.</title>
        <authorList>
            <person name="Goeker M."/>
        </authorList>
    </citation>
    <scope>NUCLEOTIDE SEQUENCE [LARGE SCALE GENOMIC DNA]</scope>
    <source>
        <strain evidence="4 5">BW863</strain>
    </source>
</reference>
<proteinExistence type="inferred from homology"/>
<keyword evidence="2" id="KW-0732">Signal</keyword>
<dbReference type="PANTHER" id="PTHR30203">
    <property type="entry name" value="OUTER MEMBRANE CATION EFFLUX PROTEIN"/>
    <property type="match status" value="1"/>
</dbReference>
<dbReference type="OrthoDB" id="9783100at2"/>
<evidence type="ECO:0000256" key="2">
    <source>
        <dbReference type="RuleBase" id="RU362097"/>
    </source>
</evidence>
<accession>A0A3D9YV77</accession>
<dbReference type="Proteomes" id="UP000256900">
    <property type="component" value="Unassembled WGS sequence"/>
</dbReference>
<organism evidence="4 5">
    <name type="scientific">Methylovirgula ligni</name>
    <dbReference type="NCBI Taxonomy" id="569860"/>
    <lineage>
        <taxon>Bacteria</taxon>
        <taxon>Pseudomonadati</taxon>
        <taxon>Pseudomonadota</taxon>
        <taxon>Alphaproteobacteria</taxon>
        <taxon>Hyphomicrobiales</taxon>
        <taxon>Beijerinckiaceae</taxon>
        <taxon>Methylovirgula</taxon>
    </lineage>
</organism>
<evidence type="ECO:0000313" key="5">
    <source>
        <dbReference type="Proteomes" id="UP000256900"/>
    </source>
</evidence>
<feature type="compositionally biased region" description="Basic and acidic residues" evidence="3">
    <location>
        <begin position="49"/>
        <end position="59"/>
    </location>
</feature>
<sequence>MRYSALLALAPAFLLAACDLAPAYRPPAVSVPAKFKEAGDWKPAQPSDEAPRGDWWRSFDDPELDALEPQVETANQDLAEAVAAYLQARDYVAEAQSALYPHIGSEASFSYNRQSNNRPLRGSGEPDYYGANTVQGEASYEVDLWGRIKDDIAAHKAQAQASLADLSAARLGLQADLARDYFGLRGLDREATLLRDTVAAYRDALNLTQQRLSGKIGAPIDVARAQVQFENAKALLADIAGPRALYEHAIATLVGRPASDFSIPSEVRKAALPVIPHGVPSTLLERRPDIAAAERETAAANQSIGIARSAFFPRFTINLLAGEQDTGINLLSLSNSIWSVGPTVYLPLFDAGLRRAELAATEAAYLQTVAHYRGTVLKAIQEVEDDLALLHALRNEARDVQASAIAAKRASDLALASYRGGATNYLDVIIAQTAALEAQRAVLHVDTRRLQSSTALLMALGGGWSAEELGVASDP</sequence>
<evidence type="ECO:0000256" key="3">
    <source>
        <dbReference type="SAM" id="MobiDB-lite"/>
    </source>
</evidence>
<dbReference type="InterPro" id="IPR010131">
    <property type="entry name" value="MdtP/NodT-like"/>
</dbReference>
<evidence type="ECO:0000256" key="1">
    <source>
        <dbReference type="ARBA" id="ARBA00007613"/>
    </source>
</evidence>
<dbReference type="EMBL" id="QUMO01000003">
    <property type="protein sequence ID" value="REF86537.1"/>
    <property type="molecule type" value="Genomic_DNA"/>
</dbReference>
<keyword evidence="2" id="KW-0472">Membrane</keyword>
<comment type="caution">
    <text evidence="4">The sequence shown here is derived from an EMBL/GenBank/DDBJ whole genome shotgun (WGS) entry which is preliminary data.</text>
</comment>
<dbReference type="Pfam" id="PF02321">
    <property type="entry name" value="OEP"/>
    <property type="match status" value="2"/>
</dbReference>
<dbReference type="AlphaFoldDB" id="A0A3D9YV77"/>
<name>A0A3D9YV77_9HYPH</name>
<dbReference type="PANTHER" id="PTHR30203:SF33">
    <property type="entry name" value="BLR4455 PROTEIN"/>
    <property type="match status" value="1"/>
</dbReference>
<keyword evidence="2" id="KW-0812">Transmembrane</keyword>
<keyword evidence="5" id="KW-1185">Reference proteome</keyword>
<keyword evidence="2" id="KW-1134">Transmembrane beta strand</keyword>